<dbReference type="SMART" id="SM00729">
    <property type="entry name" value="Elp3"/>
    <property type="match status" value="1"/>
</dbReference>
<dbReference type="GO" id="GO:0051539">
    <property type="term" value="F:4 iron, 4 sulfur cluster binding"/>
    <property type="evidence" value="ECO:0007669"/>
    <property type="project" value="InterPro"/>
</dbReference>
<dbReference type="PANTHER" id="PTHR43837:SF1">
    <property type="entry name" value="RIBOSOMAL PROTEIN US12 METHYLTHIOTRANSFERASE RIMO"/>
    <property type="match status" value="1"/>
</dbReference>
<gene>
    <name evidence="2" type="ORF">ENH14_03450</name>
</gene>
<comment type="caution">
    <text evidence="2">The sequence shown here is derived from an EMBL/GenBank/DDBJ whole genome shotgun (WGS) entry which is preliminary data.</text>
</comment>
<dbReference type="InterPro" id="IPR007197">
    <property type="entry name" value="rSAM"/>
</dbReference>
<dbReference type="GO" id="GO:0005829">
    <property type="term" value="C:cytosol"/>
    <property type="evidence" value="ECO:0007669"/>
    <property type="project" value="TreeGrafter"/>
</dbReference>
<dbReference type="InterPro" id="IPR006638">
    <property type="entry name" value="Elp3/MiaA/NifB-like_rSAM"/>
</dbReference>
<dbReference type="GO" id="GO:0035599">
    <property type="term" value="F:aspartic acid methylthiotransferase activity"/>
    <property type="evidence" value="ECO:0007669"/>
    <property type="project" value="TreeGrafter"/>
</dbReference>
<name>A0A7V0LUG0_UNCW3</name>
<evidence type="ECO:0000259" key="1">
    <source>
        <dbReference type="PROSITE" id="PS51918"/>
    </source>
</evidence>
<evidence type="ECO:0000313" key="2">
    <source>
        <dbReference type="EMBL" id="HDL60493.1"/>
    </source>
</evidence>
<protein>
    <submittedName>
        <fullName evidence="2">Radical SAM protein</fullName>
    </submittedName>
</protein>
<dbReference type="PROSITE" id="PS51918">
    <property type="entry name" value="RADICAL_SAM"/>
    <property type="match status" value="1"/>
</dbReference>
<dbReference type="Proteomes" id="UP000886381">
    <property type="component" value="Unassembled WGS sequence"/>
</dbReference>
<dbReference type="Pfam" id="PF04055">
    <property type="entry name" value="Radical_SAM"/>
    <property type="match status" value="1"/>
</dbReference>
<dbReference type="PANTHER" id="PTHR43837">
    <property type="entry name" value="RIBOSOMAL PROTEIN S12 METHYLTHIOTRANSFERASE RIMO"/>
    <property type="match status" value="1"/>
</dbReference>
<dbReference type="AlphaFoldDB" id="A0A7V0LUG0"/>
<organism evidence="2">
    <name type="scientific">candidate division WOR-3 bacterium</name>
    <dbReference type="NCBI Taxonomy" id="2052148"/>
    <lineage>
        <taxon>Bacteria</taxon>
        <taxon>Bacteria division WOR-3</taxon>
    </lineage>
</organism>
<dbReference type="Gene3D" id="3.80.30.20">
    <property type="entry name" value="tm_1862 like domain"/>
    <property type="match status" value="1"/>
</dbReference>
<sequence length="235" mass="26811">MVLIAQDLTLYGRDIGTDLNTLLKMMEKLDVKLRLMYLHPGGITKELIKVISYSENILPYLHIPIQHISSRVLKDMKRAGGKDQIMKVVSWVRNVLPTYFIRTDIMVGFPGESDEDFKELLDFIEDVKFERIAVFRYSKEEGALSAKLKDVDEDIIEERFEVASMVAEGVMEKVQEGLVGKEVEVIVHKDGTIRSVYDAPFIDFEIKTDHDLSPGFHRFKISGTDDSLNLVGFPL</sequence>
<reference evidence="2" key="1">
    <citation type="journal article" date="2020" name="mSystems">
        <title>Genome- and Community-Level Interaction Insights into Carbon Utilization and Element Cycling Functions of Hydrothermarchaeota in Hydrothermal Sediment.</title>
        <authorList>
            <person name="Zhou Z."/>
            <person name="Liu Y."/>
            <person name="Xu W."/>
            <person name="Pan J."/>
            <person name="Luo Z.H."/>
            <person name="Li M."/>
        </authorList>
    </citation>
    <scope>NUCLEOTIDE SEQUENCE [LARGE SCALE GENOMIC DNA]</scope>
    <source>
        <strain evidence="2">HyVt-28</strain>
    </source>
</reference>
<accession>A0A7V0LUG0</accession>
<dbReference type="InterPro" id="IPR005840">
    <property type="entry name" value="Ribosomal_uS12_MeSTrfase_RimO"/>
</dbReference>
<dbReference type="EMBL" id="DRDR01000149">
    <property type="protein sequence ID" value="HDL60493.1"/>
    <property type="molecule type" value="Genomic_DNA"/>
</dbReference>
<dbReference type="InterPro" id="IPR058240">
    <property type="entry name" value="rSAM_sf"/>
</dbReference>
<proteinExistence type="predicted"/>
<dbReference type="SUPFAM" id="SSF102114">
    <property type="entry name" value="Radical SAM enzymes"/>
    <property type="match status" value="1"/>
</dbReference>
<feature type="domain" description="Radical SAM core" evidence="1">
    <location>
        <begin position="1"/>
        <end position="173"/>
    </location>
</feature>
<dbReference type="InterPro" id="IPR023404">
    <property type="entry name" value="rSAM_horseshoe"/>
</dbReference>